<dbReference type="InterPro" id="IPR050430">
    <property type="entry name" value="Peptidase_S1"/>
</dbReference>
<evidence type="ECO:0000259" key="14">
    <source>
        <dbReference type="PROSITE" id="PS50240"/>
    </source>
</evidence>
<evidence type="ECO:0000256" key="11">
    <source>
        <dbReference type="ARBA" id="ARBA00038868"/>
    </source>
</evidence>
<evidence type="ECO:0000256" key="9">
    <source>
        <dbReference type="ARBA" id="ARBA00023157"/>
    </source>
</evidence>
<evidence type="ECO:0000256" key="10">
    <source>
        <dbReference type="ARBA" id="ARBA00036320"/>
    </source>
</evidence>
<dbReference type="SMART" id="SM00020">
    <property type="entry name" value="Tryp_SPc"/>
    <property type="match status" value="1"/>
</dbReference>
<evidence type="ECO:0000256" key="6">
    <source>
        <dbReference type="ARBA" id="ARBA00022801"/>
    </source>
</evidence>
<comment type="similarity">
    <text evidence="2">Belongs to the peptidase S1 family.</text>
</comment>
<dbReference type="InterPro" id="IPR018114">
    <property type="entry name" value="TRYPSIN_HIS"/>
</dbReference>
<evidence type="ECO:0000256" key="5">
    <source>
        <dbReference type="ARBA" id="ARBA00022729"/>
    </source>
</evidence>
<reference evidence="16" key="1">
    <citation type="submission" date="2025-08" db="UniProtKB">
        <authorList>
            <consortium name="RefSeq"/>
        </authorList>
    </citation>
    <scope>IDENTIFICATION</scope>
    <source>
        <strain evidence="16">15085-1641.00</strain>
        <tissue evidence="16">Whole body</tissue>
    </source>
</reference>
<comment type="catalytic activity">
    <reaction evidence="10">
        <text>Preferential cleavage: Arg-|-Xaa, Lys-|-Xaa.</text>
        <dbReference type="EC" id="3.4.21.4"/>
    </reaction>
</comment>
<evidence type="ECO:0000313" key="15">
    <source>
        <dbReference type="Proteomes" id="UP000504633"/>
    </source>
</evidence>
<evidence type="ECO:0000256" key="13">
    <source>
        <dbReference type="SAM" id="SignalP"/>
    </source>
</evidence>
<evidence type="ECO:0000256" key="8">
    <source>
        <dbReference type="ARBA" id="ARBA00023145"/>
    </source>
</evidence>
<dbReference type="RefSeq" id="XP_023159956.1">
    <property type="nucleotide sequence ID" value="XM_023304188.2"/>
</dbReference>
<evidence type="ECO:0000256" key="3">
    <source>
        <dbReference type="ARBA" id="ARBA00022525"/>
    </source>
</evidence>
<feature type="domain" description="Peptidase S1" evidence="14">
    <location>
        <begin position="28"/>
        <end position="259"/>
    </location>
</feature>
<dbReference type="InterPro" id="IPR001254">
    <property type="entry name" value="Trypsin_dom"/>
</dbReference>
<dbReference type="PROSITE" id="PS50240">
    <property type="entry name" value="TRYPSIN_DOM"/>
    <property type="match status" value="1"/>
</dbReference>
<dbReference type="OMA" id="NWRPITE"/>
<keyword evidence="15" id="KW-1185">Reference proteome</keyword>
<dbReference type="Gene3D" id="2.40.10.10">
    <property type="entry name" value="Trypsin-like serine proteases"/>
    <property type="match status" value="1"/>
</dbReference>
<dbReference type="GO" id="GO:0016485">
    <property type="term" value="P:protein processing"/>
    <property type="evidence" value="ECO:0007669"/>
    <property type="project" value="UniProtKB-ARBA"/>
</dbReference>
<keyword evidence="3" id="KW-0964">Secreted</keyword>
<feature type="signal peptide" evidence="13">
    <location>
        <begin position="1"/>
        <end position="20"/>
    </location>
</feature>
<dbReference type="PROSITE" id="PS00134">
    <property type="entry name" value="TRYPSIN_HIS"/>
    <property type="match status" value="1"/>
</dbReference>
<dbReference type="KEGG" id="dhe:111592142"/>
<comment type="subcellular location">
    <subcellularLocation>
        <location evidence="1">Secreted</location>
        <location evidence="1">Extracellular space</location>
    </subcellularLocation>
</comment>
<dbReference type="GeneID" id="111592142"/>
<keyword evidence="9" id="KW-1015">Disulfide bond</keyword>
<dbReference type="GO" id="GO:0004252">
    <property type="term" value="F:serine-type endopeptidase activity"/>
    <property type="evidence" value="ECO:0007669"/>
    <property type="project" value="UniProtKB-EC"/>
</dbReference>
<keyword evidence="7 12" id="KW-0720">Serine protease</keyword>
<organism evidence="15 16">
    <name type="scientific">Drosophila hydei</name>
    <name type="common">Fruit fly</name>
    <dbReference type="NCBI Taxonomy" id="7224"/>
    <lineage>
        <taxon>Eukaryota</taxon>
        <taxon>Metazoa</taxon>
        <taxon>Ecdysozoa</taxon>
        <taxon>Arthropoda</taxon>
        <taxon>Hexapoda</taxon>
        <taxon>Insecta</taxon>
        <taxon>Pterygota</taxon>
        <taxon>Neoptera</taxon>
        <taxon>Endopterygota</taxon>
        <taxon>Diptera</taxon>
        <taxon>Brachycera</taxon>
        <taxon>Muscomorpha</taxon>
        <taxon>Ephydroidea</taxon>
        <taxon>Drosophilidae</taxon>
        <taxon>Drosophila</taxon>
    </lineage>
</organism>
<keyword evidence="6 12" id="KW-0378">Hydrolase</keyword>
<proteinExistence type="inferred from homology"/>
<dbReference type="Proteomes" id="UP000504633">
    <property type="component" value="Unplaced"/>
</dbReference>
<gene>
    <name evidence="16" type="primary">LOC111592142</name>
</gene>
<accession>A0A6J1L0X2</accession>
<dbReference type="FunFam" id="2.40.10.10:FF:000047">
    <property type="entry name" value="Trypsin eta"/>
    <property type="match status" value="1"/>
</dbReference>
<dbReference type="InterPro" id="IPR033116">
    <property type="entry name" value="TRYPSIN_SER"/>
</dbReference>
<dbReference type="EC" id="3.4.21.4" evidence="11"/>
<dbReference type="PRINTS" id="PR00722">
    <property type="entry name" value="CHYMOTRYPSIN"/>
</dbReference>
<dbReference type="CDD" id="cd00190">
    <property type="entry name" value="Tryp_SPc"/>
    <property type="match status" value="1"/>
</dbReference>
<dbReference type="SUPFAM" id="SSF50494">
    <property type="entry name" value="Trypsin-like serine proteases"/>
    <property type="match status" value="1"/>
</dbReference>
<dbReference type="PANTHER" id="PTHR24276:SF91">
    <property type="entry name" value="AT26814P-RELATED"/>
    <property type="match status" value="1"/>
</dbReference>
<evidence type="ECO:0000256" key="12">
    <source>
        <dbReference type="RuleBase" id="RU363034"/>
    </source>
</evidence>
<evidence type="ECO:0000313" key="16">
    <source>
        <dbReference type="RefSeq" id="XP_023159956.1"/>
    </source>
</evidence>
<keyword evidence="4 12" id="KW-0645">Protease</keyword>
<dbReference type="OrthoDB" id="10059102at2759"/>
<keyword evidence="5 13" id="KW-0732">Signal</keyword>
<dbReference type="Pfam" id="PF00089">
    <property type="entry name" value="Trypsin"/>
    <property type="match status" value="1"/>
</dbReference>
<dbReference type="InterPro" id="IPR043504">
    <property type="entry name" value="Peptidase_S1_PA_chymotrypsin"/>
</dbReference>
<name>A0A6J1L0X2_DROHY</name>
<dbReference type="InterPro" id="IPR001314">
    <property type="entry name" value="Peptidase_S1A"/>
</dbReference>
<evidence type="ECO:0000256" key="7">
    <source>
        <dbReference type="ARBA" id="ARBA00022825"/>
    </source>
</evidence>
<evidence type="ECO:0000256" key="4">
    <source>
        <dbReference type="ARBA" id="ARBA00022670"/>
    </source>
</evidence>
<evidence type="ECO:0000256" key="1">
    <source>
        <dbReference type="ARBA" id="ARBA00004239"/>
    </source>
</evidence>
<keyword evidence="8" id="KW-0865">Zymogen</keyword>
<protein>
    <recommendedName>
        <fullName evidence="11">trypsin</fullName>
        <ecNumber evidence="11">3.4.21.4</ecNumber>
    </recommendedName>
</protein>
<evidence type="ECO:0000256" key="2">
    <source>
        <dbReference type="ARBA" id="ARBA00007664"/>
    </source>
</evidence>
<dbReference type="GO" id="GO:0005576">
    <property type="term" value="C:extracellular region"/>
    <property type="evidence" value="ECO:0007669"/>
    <property type="project" value="UniProtKB-SubCell"/>
</dbReference>
<dbReference type="PANTHER" id="PTHR24276">
    <property type="entry name" value="POLYSERASE-RELATED"/>
    <property type="match status" value="1"/>
</dbReference>
<sequence>MNNALLVIAVLSAICGICHCLDHPQGRIVGGEVVSAHFLPYQVSLRRRNSINSAYAHSCGGAILDERTIVTAAHCVYNRLEHNFIVVAGSEVRTGMDGGIVSRVEKLVPHELYNASITDNDIALIFISTPLPLGYRKIATIELADEQPAVGTLGTVSGWGLTRENGFSSAQLQQVQVPLVDSTVCQTAYNWRPITESMLCAAAPGGGKDACDGDSGGPLVVDNKLVGIVSWGEGCARADYPGVYASVPHFRAWIAEQRAKYVSLLTD</sequence>
<dbReference type="AlphaFoldDB" id="A0A6J1L0X2"/>
<dbReference type="InterPro" id="IPR009003">
    <property type="entry name" value="Peptidase_S1_PA"/>
</dbReference>
<feature type="chain" id="PRO_5026650606" description="trypsin" evidence="13">
    <location>
        <begin position="21"/>
        <end position="267"/>
    </location>
</feature>
<dbReference type="PROSITE" id="PS00135">
    <property type="entry name" value="TRYPSIN_SER"/>
    <property type="match status" value="1"/>
</dbReference>